<name>W4JYV0_HETIT</name>
<proteinExistence type="predicted"/>
<sequence>MTSPMKRSGSKSGVAGPAPGNKSKVNNENDEPKAKGIDNGTTRLPPIVDVLTLRTLDARSSITPSHPNLEQSMLGIEALDQSVPKTKKRTKSVRFALDQPRMQPPRTPKARSKKRLIRFEDHPGLSELEIGALRAARIMTMPSPPKFGAPDYDSDSDEEEDTINFMSRRPTRMKPAKVSAPPAEHSSGNIFARNGNIFPPIQAPSQVQAWPVGSYKAAMAAERAKKAEEKALREEDARKEAKQKTQDENAKRDAEEEAAVVQMLESSPTQSSEELPEAPTDAPQDALNEAPTEAPQRDPQQSTSKQADDIQEPEPAAPLSLCPSPPPPPPPQSHQPVSAVPESQLFPVRNFKQALDDITKVDAAKDTVEGSIAIENEEDWVIVDTPEPQLPSPEPSTQARRSPIIPQIMQRVTRSMAKKIQTKLRVISGSKNKPTATGSKTSTASRGAKARQIFSRAKPAGLARTQTRTISAAESRAQTTPPTIPKVRTIAVNNVELALTIPKPTSIADSEPTTSRPERNQLKRRWMDDDVQEASSTKRKLSGQAPPAKKAKLSSTSEAPVAVPQGPTLPASQEAISSPRVSAKRRRDADEEEDSSIGARLVKRLRRL</sequence>
<feature type="compositionally biased region" description="Basic and acidic residues" evidence="1">
    <location>
        <begin position="516"/>
        <end position="528"/>
    </location>
</feature>
<feature type="compositionally biased region" description="Pro residues" evidence="1">
    <location>
        <begin position="323"/>
        <end position="333"/>
    </location>
</feature>
<feature type="compositionally biased region" description="Low complexity" evidence="1">
    <location>
        <begin position="313"/>
        <end position="322"/>
    </location>
</feature>
<feature type="region of interest" description="Disordered" evidence="1">
    <location>
        <begin position="148"/>
        <end position="191"/>
    </location>
</feature>
<reference evidence="2 3" key="1">
    <citation type="journal article" date="2012" name="New Phytol.">
        <title>Insight into trade-off between wood decay and parasitism from the genome of a fungal forest pathogen.</title>
        <authorList>
            <person name="Olson A."/>
            <person name="Aerts A."/>
            <person name="Asiegbu F."/>
            <person name="Belbahri L."/>
            <person name="Bouzid O."/>
            <person name="Broberg A."/>
            <person name="Canback B."/>
            <person name="Coutinho P.M."/>
            <person name="Cullen D."/>
            <person name="Dalman K."/>
            <person name="Deflorio G."/>
            <person name="van Diepen L.T."/>
            <person name="Dunand C."/>
            <person name="Duplessis S."/>
            <person name="Durling M."/>
            <person name="Gonthier P."/>
            <person name="Grimwood J."/>
            <person name="Fossdal C.G."/>
            <person name="Hansson D."/>
            <person name="Henrissat B."/>
            <person name="Hietala A."/>
            <person name="Himmelstrand K."/>
            <person name="Hoffmeister D."/>
            <person name="Hogberg N."/>
            <person name="James T.Y."/>
            <person name="Karlsson M."/>
            <person name="Kohler A."/>
            <person name="Kues U."/>
            <person name="Lee Y.H."/>
            <person name="Lin Y.C."/>
            <person name="Lind M."/>
            <person name="Lindquist E."/>
            <person name="Lombard V."/>
            <person name="Lucas S."/>
            <person name="Lunden K."/>
            <person name="Morin E."/>
            <person name="Murat C."/>
            <person name="Park J."/>
            <person name="Raffaello T."/>
            <person name="Rouze P."/>
            <person name="Salamov A."/>
            <person name="Schmutz J."/>
            <person name="Solheim H."/>
            <person name="Stahlberg J."/>
            <person name="Velez H."/>
            <person name="de Vries R.P."/>
            <person name="Wiebenga A."/>
            <person name="Woodward S."/>
            <person name="Yakovlev I."/>
            <person name="Garbelotto M."/>
            <person name="Martin F."/>
            <person name="Grigoriev I.V."/>
            <person name="Stenlid J."/>
        </authorList>
    </citation>
    <scope>NUCLEOTIDE SEQUENCE [LARGE SCALE GENOMIC DNA]</scope>
    <source>
        <strain evidence="2 3">TC 32-1</strain>
    </source>
</reference>
<dbReference type="EMBL" id="KI925462">
    <property type="protein sequence ID" value="ETW78046.1"/>
    <property type="molecule type" value="Genomic_DNA"/>
</dbReference>
<gene>
    <name evidence="2" type="ORF">HETIRDRAFT_325220</name>
</gene>
<feature type="region of interest" description="Disordered" evidence="1">
    <location>
        <begin position="378"/>
        <end position="405"/>
    </location>
</feature>
<feature type="region of interest" description="Disordered" evidence="1">
    <location>
        <begin position="217"/>
        <end position="345"/>
    </location>
</feature>
<feature type="compositionally biased region" description="Polar residues" evidence="1">
    <location>
        <begin position="570"/>
        <end position="580"/>
    </location>
</feature>
<protein>
    <submittedName>
        <fullName evidence="2">Uncharacterized protein</fullName>
    </submittedName>
</protein>
<evidence type="ECO:0000313" key="2">
    <source>
        <dbReference type="EMBL" id="ETW78046.1"/>
    </source>
</evidence>
<feature type="region of interest" description="Disordered" evidence="1">
    <location>
        <begin position="503"/>
        <end position="608"/>
    </location>
</feature>
<dbReference type="GeneID" id="20671126"/>
<evidence type="ECO:0000313" key="3">
    <source>
        <dbReference type="Proteomes" id="UP000030671"/>
    </source>
</evidence>
<feature type="region of interest" description="Disordered" evidence="1">
    <location>
        <begin position="423"/>
        <end position="485"/>
    </location>
</feature>
<dbReference type="Proteomes" id="UP000030671">
    <property type="component" value="Unassembled WGS sequence"/>
</dbReference>
<evidence type="ECO:0000256" key="1">
    <source>
        <dbReference type="SAM" id="MobiDB-lite"/>
    </source>
</evidence>
<dbReference type="InParanoid" id="W4JYV0"/>
<dbReference type="AlphaFoldDB" id="W4JYV0"/>
<feature type="compositionally biased region" description="Basic and acidic residues" evidence="1">
    <location>
        <begin position="25"/>
        <end position="36"/>
    </location>
</feature>
<feature type="compositionally biased region" description="Acidic residues" evidence="1">
    <location>
        <begin position="152"/>
        <end position="162"/>
    </location>
</feature>
<feature type="compositionally biased region" description="Polar residues" evidence="1">
    <location>
        <begin position="429"/>
        <end position="445"/>
    </location>
</feature>
<accession>W4JYV0</accession>
<feature type="compositionally biased region" description="Polar residues" evidence="1">
    <location>
        <begin position="464"/>
        <end position="481"/>
    </location>
</feature>
<feature type="region of interest" description="Disordered" evidence="1">
    <location>
        <begin position="1"/>
        <end position="44"/>
    </location>
</feature>
<keyword evidence="3" id="KW-1185">Reference proteome</keyword>
<dbReference type="KEGG" id="hir:HETIRDRAFT_325220"/>
<organism evidence="2 3">
    <name type="scientific">Heterobasidion irregulare (strain TC 32-1)</name>
    <dbReference type="NCBI Taxonomy" id="747525"/>
    <lineage>
        <taxon>Eukaryota</taxon>
        <taxon>Fungi</taxon>
        <taxon>Dikarya</taxon>
        <taxon>Basidiomycota</taxon>
        <taxon>Agaricomycotina</taxon>
        <taxon>Agaricomycetes</taxon>
        <taxon>Russulales</taxon>
        <taxon>Bondarzewiaceae</taxon>
        <taxon>Heterobasidion</taxon>
        <taxon>Heterobasidion annosum species complex</taxon>
    </lineage>
</organism>
<dbReference type="HOGENOM" id="CLU_019747_0_0_1"/>
<feature type="compositionally biased region" description="Polar residues" evidence="1">
    <location>
        <begin position="264"/>
        <end position="273"/>
    </location>
</feature>
<feature type="compositionally biased region" description="Basic and acidic residues" evidence="1">
    <location>
        <begin position="222"/>
        <end position="254"/>
    </location>
</feature>
<dbReference type="RefSeq" id="XP_009550050.1">
    <property type="nucleotide sequence ID" value="XM_009551755.1"/>
</dbReference>